<feature type="domain" description="Major facilitator superfamily (MFS) profile" evidence="11">
    <location>
        <begin position="86"/>
        <end position="518"/>
    </location>
</feature>
<feature type="transmembrane region" description="Helical" evidence="10">
    <location>
        <begin position="312"/>
        <end position="337"/>
    </location>
</feature>
<dbReference type="FunFam" id="1.20.1250.20:FF:000011">
    <property type="entry name" value="MFS multidrug transporter, putative"/>
    <property type="match status" value="1"/>
</dbReference>
<dbReference type="PROSITE" id="PS00216">
    <property type="entry name" value="SUGAR_TRANSPORT_1"/>
    <property type="match status" value="1"/>
</dbReference>
<feature type="transmembrane region" description="Helical" evidence="10">
    <location>
        <begin position="423"/>
        <end position="444"/>
    </location>
</feature>
<evidence type="ECO:0000313" key="13">
    <source>
        <dbReference type="Proteomes" id="UP000799441"/>
    </source>
</evidence>
<name>A0A9P4Q1M7_9PEZI</name>
<keyword evidence="4 10" id="KW-0472">Membrane</keyword>
<feature type="transmembrane region" description="Helical" evidence="10">
    <location>
        <begin position="120"/>
        <end position="140"/>
    </location>
</feature>
<dbReference type="GO" id="GO:0042908">
    <property type="term" value="P:xenobiotic transport"/>
    <property type="evidence" value="ECO:0007669"/>
    <property type="project" value="UniProtKB-ARBA"/>
</dbReference>
<comment type="subcellular location">
    <subcellularLocation>
        <location evidence="1">Membrane</location>
        <topology evidence="1">Multi-pass membrane protein</topology>
    </subcellularLocation>
</comment>
<dbReference type="GO" id="GO:0140115">
    <property type="term" value="P:export across plasma membrane"/>
    <property type="evidence" value="ECO:0007669"/>
    <property type="project" value="UniProtKB-ARBA"/>
</dbReference>
<feature type="transmembrane region" description="Helical" evidence="10">
    <location>
        <begin position="87"/>
        <end position="108"/>
    </location>
</feature>
<feature type="compositionally biased region" description="Polar residues" evidence="9">
    <location>
        <begin position="31"/>
        <end position="43"/>
    </location>
</feature>
<dbReference type="GO" id="GO:0016020">
    <property type="term" value="C:membrane"/>
    <property type="evidence" value="ECO:0007669"/>
    <property type="project" value="UniProtKB-SubCell"/>
</dbReference>
<feature type="transmembrane region" description="Helical" evidence="10">
    <location>
        <begin position="241"/>
        <end position="260"/>
    </location>
</feature>
<dbReference type="PANTHER" id="PTHR23502:SF33">
    <property type="entry name" value="MAJOR FACILITATOR SUPERFAMILY (MFS) PROFILE DOMAIN-CONTAINING PROTEIN-RELATED"/>
    <property type="match status" value="1"/>
</dbReference>
<dbReference type="Proteomes" id="UP000799441">
    <property type="component" value="Unassembled WGS sequence"/>
</dbReference>
<dbReference type="GO" id="GO:0022857">
    <property type="term" value="F:transmembrane transporter activity"/>
    <property type="evidence" value="ECO:0007669"/>
    <property type="project" value="InterPro"/>
</dbReference>
<keyword evidence="3 10" id="KW-1133">Transmembrane helix</keyword>
<dbReference type="InterPro" id="IPR005829">
    <property type="entry name" value="Sugar_transporter_CS"/>
</dbReference>
<dbReference type="OrthoDB" id="5296287at2759"/>
<evidence type="ECO:0000256" key="6">
    <source>
        <dbReference type="ARBA" id="ARBA00053977"/>
    </source>
</evidence>
<dbReference type="InterPro" id="IPR011701">
    <property type="entry name" value="MFS"/>
</dbReference>
<reference evidence="12" key="1">
    <citation type="journal article" date="2020" name="Stud. Mycol.">
        <title>101 Dothideomycetes genomes: a test case for predicting lifestyles and emergence of pathogens.</title>
        <authorList>
            <person name="Haridas S."/>
            <person name="Albert R."/>
            <person name="Binder M."/>
            <person name="Bloem J."/>
            <person name="Labutti K."/>
            <person name="Salamov A."/>
            <person name="Andreopoulos B."/>
            <person name="Baker S."/>
            <person name="Barry K."/>
            <person name="Bills G."/>
            <person name="Bluhm B."/>
            <person name="Cannon C."/>
            <person name="Castanera R."/>
            <person name="Culley D."/>
            <person name="Daum C."/>
            <person name="Ezra D."/>
            <person name="Gonzalez J."/>
            <person name="Henrissat B."/>
            <person name="Kuo A."/>
            <person name="Liang C."/>
            <person name="Lipzen A."/>
            <person name="Lutzoni F."/>
            <person name="Magnuson J."/>
            <person name="Mondo S."/>
            <person name="Nolan M."/>
            <person name="Ohm R."/>
            <person name="Pangilinan J."/>
            <person name="Park H.-J."/>
            <person name="Ramirez L."/>
            <person name="Alfaro M."/>
            <person name="Sun H."/>
            <person name="Tritt A."/>
            <person name="Yoshinaga Y."/>
            <person name="Zwiers L.-H."/>
            <person name="Turgeon B."/>
            <person name="Goodwin S."/>
            <person name="Spatafora J."/>
            <person name="Crous P."/>
            <person name="Grigoriev I."/>
        </authorList>
    </citation>
    <scope>NUCLEOTIDE SEQUENCE</scope>
    <source>
        <strain evidence="12">CBS 116435</strain>
    </source>
</reference>
<evidence type="ECO:0000256" key="5">
    <source>
        <dbReference type="ARBA" id="ARBA00038347"/>
    </source>
</evidence>
<feature type="compositionally biased region" description="Basic and acidic residues" evidence="9">
    <location>
        <begin position="1"/>
        <end position="11"/>
    </location>
</feature>
<evidence type="ECO:0000256" key="9">
    <source>
        <dbReference type="SAM" id="MobiDB-lite"/>
    </source>
</evidence>
<protein>
    <recommendedName>
        <fullName evidence="7">Cercosporin MFS transporter CTB4</fullName>
    </recommendedName>
    <alternativeName>
        <fullName evidence="8">Cercosporin toxin biosynthesis cluster protein 4</fullName>
    </alternativeName>
</protein>
<dbReference type="InterPro" id="IPR036259">
    <property type="entry name" value="MFS_trans_sf"/>
</dbReference>
<evidence type="ECO:0000256" key="1">
    <source>
        <dbReference type="ARBA" id="ARBA00004141"/>
    </source>
</evidence>
<evidence type="ECO:0000256" key="10">
    <source>
        <dbReference type="SAM" id="Phobius"/>
    </source>
</evidence>
<feature type="transmembrane region" description="Helical" evidence="10">
    <location>
        <begin position="210"/>
        <end position="229"/>
    </location>
</feature>
<proteinExistence type="inferred from homology"/>
<evidence type="ECO:0000313" key="12">
    <source>
        <dbReference type="EMBL" id="KAF2718937.1"/>
    </source>
</evidence>
<feature type="transmembrane region" description="Helical" evidence="10">
    <location>
        <begin position="398"/>
        <end position="417"/>
    </location>
</feature>
<feature type="transmembrane region" description="Helical" evidence="10">
    <location>
        <begin position="491"/>
        <end position="511"/>
    </location>
</feature>
<dbReference type="InterPro" id="IPR020846">
    <property type="entry name" value="MFS_dom"/>
</dbReference>
<dbReference type="CDD" id="cd17323">
    <property type="entry name" value="MFS_Tpo1_MDR_like"/>
    <property type="match status" value="1"/>
</dbReference>
<dbReference type="AlphaFoldDB" id="A0A9P4Q1M7"/>
<evidence type="ECO:0000256" key="2">
    <source>
        <dbReference type="ARBA" id="ARBA00022692"/>
    </source>
</evidence>
<comment type="caution">
    <text evidence="12">The sequence shown here is derived from an EMBL/GenBank/DDBJ whole genome shotgun (WGS) entry which is preliminary data.</text>
</comment>
<dbReference type="PROSITE" id="PS50850">
    <property type="entry name" value="MFS"/>
    <property type="match status" value="1"/>
</dbReference>
<feature type="transmembrane region" description="Helical" evidence="10">
    <location>
        <begin position="178"/>
        <end position="198"/>
    </location>
</feature>
<accession>A0A9P4Q1M7</accession>
<gene>
    <name evidence="12" type="ORF">K431DRAFT_331990</name>
</gene>
<dbReference type="EMBL" id="MU003818">
    <property type="protein sequence ID" value="KAF2718937.1"/>
    <property type="molecule type" value="Genomic_DNA"/>
</dbReference>
<feature type="transmembrane region" description="Helical" evidence="10">
    <location>
        <begin position="456"/>
        <end position="479"/>
    </location>
</feature>
<keyword evidence="2 10" id="KW-0812">Transmembrane</keyword>
<feature type="transmembrane region" description="Helical" evidence="10">
    <location>
        <begin position="357"/>
        <end position="377"/>
    </location>
</feature>
<evidence type="ECO:0000259" key="11">
    <source>
        <dbReference type="PROSITE" id="PS50850"/>
    </source>
</evidence>
<feature type="transmembrane region" description="Helical" evidence="10">
    <location>
        <begin position="152"/>
        <end position="172"/>
    </location>
</feature>
<evidence type="ECO:0000256" key="8">
    <source>
        <dbReference type="ARBA" id="ARBA00077167"/>
    </source>
</evidence>
<evidence type="ECO:0000256" key="7">
    <source>
        <dbReference type="ARBA" id="ARBA00069139"/>
    </source>
</evidence>
<comment type="similarity">
    <text evidence="5">Belongs to the major facilitator superfamily. CAR1 family.</text>
</comment>
<evidence type="ECO:0000256" key="4">
    <source>
        <dbReference type="ARBA" id="ARBA00023136"/>
    </source>
</evidence>
<dbReference type="PANTHER" id="PTHR23502">
    <property type="entry name" value="MAJOR FACILITATOR SUPERFAMILY"/>
    <property type="match status" value="1"/>
</dbReference>
<comment type="function">
    <text evidence="6">MFS transporter; part of the gene cluster that mediates the biosynthesis of cercosporin, a light-activated, non-host-selective toxin. The perylenequinone chromophore of cercosporin absorbs light energy to attain an electronically-activated triplet state and produces active oxygen species such as the hydroxyl radical, superoxide, hydrogen peroxide or singlet oxygen upon reaction with oxygen molecules. These reactive oxygen species cause damage to various cellular components including lipids, proteins and nucleic acids. Responsible for secretion and accumulation of cercosporin, but does not play any roles in self-protection against the toxicity of cercosporin.</text>
</comment>
<dbReference type="SUPFAM" id="SSF103473">
    <property type="entry name" value="MFS general substrate transporter"/>
    <property type="match status" value="1"/>
</dbReference>
<keyword evidence="13" id="KW-1185">Reference proteome</keyword>
<sequence length="525" mass="58024">MLGPDRNDGGEKVISQTTEYEPQESPEQHSTRTSSVSSFTDGQTNERRLRHEALPITDPDKGVVAWESQDDPTMPFNFSRRDRWTSISLLSAITLLTPFATSILSPAINILDADFHNNNATLGSMTVSIYLFGYVVGPVFIGPLSEIYGRKIVLTAANSFFCLWQIGCALAPNIETLVVSRFFSGVGGAACLTLGGSVIGDMFRPDKRGFAMGMWNLGPLFGPVIGPLLGGFLTEKIGWRWDFWIVLAAATPVTILIALLTKETCHKVLIHQKTIRLRKELGRDDLVSCYSDSGHQSTLQNLRTSLLRPLKLMVLSPIVFFLSLYIAFIFGVVYLLYTTIPTVFEDIYRFNTGETGFPYIALGFGNVLAWLLFTIYSDKIVIKLAHANNDVFTPEMRLAVSIPFGILLPVTLFWYGWSAYYNVHWASTIISLVPFGFGIVGLFLPISTYIVDSYPIYAASATSSNVILRSIVGALLPLAGPPLYASLGLGWGNTLLGFICIIMVPLPLIFYKFGARLRNSQNFKL</sequence>
<dbReference type="Pfam" id="PF07690">
    <property type="entry name" value="MFS_1"/>
    <property type="match status" value="1"/>
</dbReference>
<organism evidence="12 13">
    <name type="scientific">Polychaeton citri CBS 116435</name>
    <dbReference type="NCBI Taxonomy" id="1314669"/>
    <lineage>
        <taxon>Eukaryota</taxon>
        <taxon>Fungi</taxon>
        <taxon>Dikarya</taxon>
        <taxon>Ascomycota</taxon>
        <taxon>Pezizomycotina</taxon>
        <taxon>Dothideomycetes</taxon>
        <taxon>Dothideomycetidae</taxon>
        <taxon>Capnodiales</taxon>
        <taxon>Capnodiaceae</taxon>
        <taxon>Polychaeton</taxon>
    </lineage>
</organism>
<dbReference type="Gene3D" id="1.20.1250.20">
    <property type="entry name" value="MFS general substrate transporter like domains"/>
    <property type="match status" value="1"/>
</dbReference>
<evidence type="ECO:0000256" key="3">
    <source>
        <dbReference type="ARBA" id="ARBA00022989"/>
    </source>
</evidence>
<feature type="region of interest" description="Disordered" evidence="9">
    <location>
        <begin position="1"/>
        <end position="51"/>
    </location>
</feature>